<evidence type="ECO:0000313" key="1">
    <source>
        <dbReference type="EMBL" id="MFC3110859.1"/>
    </source>
</evidence>
<accession>A0ABV7F6Y5</accession>
<name>A0ABV7F6Y5_9BURK</name>
<evidence type="ECO:0000313" key="2">
    <source>
        <dbReference type="Proteomes" id="UP001595530"/>
    </source>
</evidence>
<gene>
    <name evidence="1" type="ORF">ACFOFO_23385</name>
</gene>
<sequence length="82" mass="8668">MAHQVLEGVTYVHAAAKDCTASATAPAMYAVGDTVRVDRADGTVLDVELNLVDVAQGNFQGTVKASSAEDVELDDTVSFYFK</sequence>
<keyword evidence="2" id="KW-1185">Reference proteome</keyword>
<dbReference type="Proteomes" id="UP001595530">
    <property type="component" value="Unassembled WGS sequence"/>
</dbReference>
<dbReference type="RefSeq" id="WP_390329508.1">
    <property type="nucleotide sequence ID" value="NZ_JBHRTP010000091.1"/>
</dbReference>
<organism evidence="1 2">
    <name type="scientific">Undibacterium arcticum</name>
    <dbReference type="NCBI Taxonomy" id="1762892"/>
    <lineage>
        <taxon>Bacteria</taxon>
        <taxon>Pseudomonadati</taxon>
        <taxon>Pseudomonadota</taxon>
        <taxon>Betaproteobacteria</taxon>
        <taxon>Burkholderiales</taxon>
        <taxon>Oxalobacteraceae</taxon>
        <taxon>Undibacterium</taxon>
    </lineage>
</organism>
<proteinExistence type="predicted"/>
<reference evidence="2" key="1">
    <citation type="journal article" date="2019" name="Int. J. Syst. Evol. Microbiol.">
        <title>The Global Catalogue of Microorganisms (GCM) 10K type strain sequencing project: providing services to taxonomists for standard genome sequencing and annotation.</title>
        <authorList>
            <consortium name="The Broad Institute Genomics Platform"/>
            <consortium name="The Broad Institute Genome Sequencing Center for Infectious Disease"/>
            <person name="Wu L."/>
            <person name="Ma J."/>
        </authorList>
    </citation>
    <scope>NUCLEOTIDE SEQUENCE [LARGE SCALE GENOMIC DNA]</scope>
    <source>
        <strain evidence="2">KCTC 42986</strain>
    </source>
</reference>
<dbReference type="EMBL" id="JBHRTP010000091">
    <property type="protein sequence ID" value="MFC3110859.1"/>
    <property type="molecule type" value="Genomic_DNA"/>
</dbReference>
<comment type="caution">
    <text evidence="1">The sequence shown here is derived from an EMBL/GenBank/DDBJ whole genome shotgun (WGS) entry which is preliminary data.</text>
</comment>
<protein>
    <submittedName>
        <fullName evidence="1">Uncharacterized protein</fullName>
    </submittedName>
</protein>